<evidence type="ECO:0000313" key="4">
    <source>
        <dbReference type="Proteomes" id="UP000014760"/>
    </source>
</evidence>
<evidence type="ECO:0000313" key="2">
    <source>
        <dbReference type="EMBL" id="ELT94492.1"/>
    </source>
</evidence>
<dbReference type="OrthoDB" id="6286406at2759"/>
<name>R7TLU8_CAPTE</name>
<dbReference type="AlphaFoldDB" id="R7TLU8"/>
<reference evidence="4" key="1">
    <citation type="submission" date="2012-12" db="EMBL/GenBank/DDBJ databases">
        <authorList>
            <person name="Hellsten U."/>
            <person name="Grimwood J."/>
            <person name="Chapman J.A."/>
            <person name="Shapiro H."/>
            <person name="Aerts A."/>
            <person name="Otillar R.P."/>
            <person name="Terry A.Y."/>
            <person name="Boore J.L."/>
            <person name="Simakov O."/>
            <person name="Marletaz F."/>
            <person name="Cho S.-J."/>
            <person name="Edsinger-Gonzales E."/>
            <person name="Havlak P."/>
            <person name="Kuo D.-H."/>
            <person name="Larsson T."/>
            <person name="Lv J."/>
            <person name="Arendt D."/>
            <person name="Savage R."/>
            <person name="Osoegawa K."/>
            <person name="de Jong P."/>
            <person name="Lindberg D.R."/>
            <person name="Seaver E.C."/>
            <person name="Weisblat D.A."/>
            <person name="Putnam N.H."/>
            <person name="Grigoriev I.V."/>
            <person name="Rokhsar D.S."/>
        </authorList>
    </citation>
    <scope>NUCLEOTIDE SEQUENCE</scope>
    <source>
        <strain evidence="4">I ESC-2004</strain>
    </source>
</reference>
<evidence type="ECO:0000313" key="3">
    <source>
        <dbReference type="EnsemblMetazoa" id="CapteP207636"/>
    </source>
</evidence>
<feature type="compositionally biased region" description="Polar residues" evidence="1">
    <location>
        <begin position="280"/>
        <end position="289"/>
    </location>
</feature>
<dbReference type="EMBL" id="AMQN01012261">
    <property type="status" value="NOT_ANNOTATED_CDS"/>
    <property type="molecule type" value="Genomic_DNA"/>
</dbReference>
<feature type="region of interest" description="Disordered" evidence="1">
    <location>
        <begin position="231"/>
        <end position="296"/>
    </location>
</feature>
<dbReference type="EMBL" id="KB309404">
    <property type="protein sequence ID" value="ELT94492.1"/>
    <property type="molecule type" value="Genomic_DNA"/>
</dbReference>
<dbReference type="HOGENOM" id="CLU_765594_0_0_1"/>
<dbReference type="Proteomes" id="UP000014760">
    <property type="component" value="Unassembled WGS sequence"/>
</dbReference>
<evidence type="ECO:0000256" key="1">
    <source>
        <dbReference type="SAM" id="MobiDB-lite"/>
    </source>
</evidence>
<proteinExistence type="predicted"/>
<reference evidence="2 4" key="2">
    <citation type="journal article" date="2013" name="Nature">
        <title>Insights into bilaterian evolution from three spiralian genomes.</title>
        <authorList>
            <person name="Simakov O."/>
            <person name="Marletaz F."/>
            <person name="Cho S.J."/>
            <person name="Edsinger-Gonzales E."/>
            <person name="Havlak P."/>
            <person name="Hellsten U."/>
            <person name="Kuo D.H."/>
            <person name="Larsson T."/>
            <person name="Lv J."/>
            <person name="Arendt D."/>
            <person name="Savage R."/>
            <person name="Osoegawa K."/>
            <person name="de Jong P."/>
            <person name="Grimwood J."/>
            <person name="Chapman J.A."/>
            <person name="Shapiro H."/>
            <person name="Aerts A."/>
            <person name="Otillar R.P."/>
            <person name="Terry A.Y."/>
            <person name="Boore J.L."/>
            <person name="Grigoriev I.V."/>
            <person name="Lindberg D.R."/>
            <person name="Seaver E.C."/>
            <person name="Weisblat D.A."/>
            <person name="Putnam N.H."/>
            <person name="Rokhsar D.S."/>
        </authorList>
    </citation>
    <scope>NUCLEOTIDE SEQUENCE</scope>
    <source>
        <strain evidence="2 4">I ESC-2004</strain>
    </source>
</reference>
<dbReference type="OMA" id="DIWEWLH"/>
<keyword evidence="4" id="KW-1185">Reference proteome</keyword>
<gene>
    <name evidence="2" type="ORF">CAPTEDRAFT_207636</name>
</gene>
<dbReference type="EnsemblMetazoa" id="CapteT207636">
    <property type="protein sequence ID" value="CapteP207636"/>
    <property type="gene ID" value="CapteG207636"/>
</dbReference>
<protein>
    <submittedName>
        <fullName evidence="2 3">Uncharacterized protein</fullName>
    </submittedName>
</protein>
<sequence length="362" mass="41336">MPSLLEKKLLLELHIGNIGKRVLITVMIKEGLGSMSTRFATAPPRPPLVQMAVSPQPTCRSSIQWTVRRSATNSRADNSEDWVNLPPIRQIKNAIARQRVSEGISYVLPIHKTKCSVEGVYHTNLRVMFQEPYLNEDPRSYNEDKVGCNLKNHFVTNRLSSRGSAPLQRTEIKLNADSEKVRENFNQTMPSTGNRRGDVKQRSGLFLPIHAKISPEAERLKEEVKEILKSVQTERGEEEVPVEEELRSNPQLKHVRNEGQQSQNASERSRKLSRKPSTVRIPNQTQASQEQKDRDNDAEMMKKTVMFNSYEALKTAELPDRYEAPVALIPPYMSETKANEIWQWLHNGEKPNEFSHFLSVCS</sequence>
<accession>R7TLU8</accession>
<reference evidence="3" key="3">
    <citation type="submission" date="2015-06" db="UniProtKB">
        <authorList>
            <consortium name="EnsemblMetazoa"/>
        </authorList>
    </citation>
    <scope>IDENTIFICATION</scope>
</reference>
<organism evidence="2">
    <name type="scientific">Capitella teleta</name>
    <name type="common">Polychaete worm</name>
    <dbReference type="NCBI Taxonomy" id="283909"/>
    <lineage>
        <taxon>Eukaryota</taxon>
        <taxon>Metazoa</taxon>
        <taxon>Spiralia</taxon>
        <taxon>Lophotrochozoa</taxon>
        <taxon>Annelida</taxon>
        <taxon>Polychaeta</taxon>
        <taxon>Sedentaria</taxon>
        <taxon>Scolecida</taxon>
        <taxon>Capitellidae</taxon>
        <taxon>Capitella</taxon>
    </lineage>
</organism>